<sequence length="76" mass="8292">MNEERSDTMKLPIIITPGENGWIVAECPAIPGCISQGKTKEEAIENIKEAIEGCILTRKEMGLPPVEEIAELEVAL</sequence>
<dbReference type="PANTHER" id="PTHR34504:SF2">
    <property type="entry name" value="UPF0150 PROTEIN SSL0259"/>
    <property type="match status" value="1"/>
</dbReference>
<evidence type="ECO:0000313" key="2">
    <source>
        <dbReference type="EMBL" id="ABI68323.1"/>
    </source>
</evidence>
<dbReference type="PANTHER" id="PTHR34504">
    <property type="entry name" value="ANTITOXIN HICB"/>
    <property type="match status" value="1"/>
</dbReference>
<dbReference type="eggNOG" id="COG1598">
    <property type="taxonomic scope" value="Bacteria"/>
</dbReference>
<feature type="domain" description="HicB-like antitoxin of toxin-antitoxin system" evidence="1">
    <location>
        <begin position="12"/>
        <end position="71"/>
    </location>
</feature>
<dbReference type="Gene3D" id="3.30.160.250">
    <property type="match status" value="1"/>
</dbReference>
<dbReference type="Proteomes" id="UP000001968">
    <property type="component" value="Chromosome"/>
</dbReference>
<evidence type="ECO:0000313" key="3">
    <source>
        <dbReference type="Proteomes" id="UP000001968"/>
    </source>
</evidence>
<gene>
    <name evidence="2" type="ordered locus">Swol_1009</name>
</gene>
<dbReference type="Pfam" id="PF15919">
    <property type="entry name" value="HicB_lk_antitox"/>
    <property type="match status" value="1"/>
</dbReference>
<proteinExistence type="predicted"/>
<evidence type="ECO:0000259" key="1">
    <source>
        <dbReference type="Pfam" id="PF15919"/>
    </source>
</evidence>
<reference evidence="3" key="1">
    <citation type="journal article" date="2010" name="Environ. Microbiol.">
        <title>The genome of Syntrophomonas wolfei: new insights into syntrophic metabolism and biohydrogen production.</title>
        <authorList>
            <person name="Sieber J.R."/>
            <person name="Sims D.R."/>
            <person name="Han C."/>
            <person name="Kim E."/>
            <person name="Lykidis A."/>
            <person name="Lapidus A.L."/>
            <person name="McDonnald E."/>
            <person name="Rohlin L."/>
            <person name="Culley D.E."/>
            <person name="Gunsalus R."/>
            <person name="McInerney M.J."/>
        </authorList>
    </citation>
    <scope>NUCLEOTIDE SEQUENCE [LARGE SCALE GENOMIC DNA]</scope>
    <source>
        <strain evidence="3">DSM 2245B / Goettingen</strain>
    </source>
</reference>
<name>Q0AY81_SYNWW</name>
<accession>Q0AY81</accession>
<protein>
    <recommendedName>
        <fullName evidence="1">HicB-like antitoxin of toxin-antitoxin system domain-containing protein</fullName>
    </recommendedName>
</protein>
<dbReference type="InterPro" id="IPR035069">
    <property type="entry name" value="TTHA1013/TTHA0281-like"/>
</dbReference>
<dbReference type="InterPro" id="IPR051404">
    <property type="entry name" value="TA_system_antitoxin"/>
</dbReference>
<dbReference type="InterPro" id="IPR031807">
    <property type="entry name" value="HicB-like"/>
</dbReference>
<dbReference type="EMBL" id="CP000448">
    <property type="protein sequence ID" value="ABI68323.1"/>
    <property type="molecule type" value="Genomic_DNA"/>
</dbReference>
<organism evidence="2 3">
    <name type="scientific">Syntrophomonas wolfei subsp. wolfei (strain DSM 2245B / Goettingen)</name>
    <dbReference type="NCBI Taxonomy" id="335541"/>
    <lineage>
        <taxon>Bacteria</taxon>
        <taxon>Bacillati</taxon>
        <taxon>Bacillota</taxon>
        <taxon>Clostridia</taxon>
        <taxon>Eubacteriales</taxon>
        <taxon>Syntrophomonadaceae</taxon>
        <taxon>Syntrophomonas</taxon>
    </lineage>
</organism>
<dbReference type="STRING" id="335541.Swol_1009"/>
<dbReference type="AlphaFoldDB" id="Q0AY81"/>
<keyword evidence="3" id="KW-1185">Reference proteome</keyword>
<dbReference type="HOGENOM" id="CLU_114047_2_2_9"/>
<dbReference type="SUPFAM" id="SSF143100">
    <property type="entry name" value="TTHA1013/TTHA0281-like"/>
    <property type="match status" value="1"/>
</dbReference>
<dbReference type="KEGG" id="swo:Swol_1009"/>